<dbReference type="Proteomes" id="UP001165287">
    <property type="component" value="Unassembled WGS sequence"/>
</dbReference>
<keyword evidence="2" id="KW-1185">Reference proteome</keyword>
<accession>A0ABS7V0I6</accession>
<organism evidence="1 2">
    <name type="scientific">Metabacillus rhizolycopersici</name>
    <dbReference type="NCBI Taxonomy" id="2875709"/>
    <lineage>
        <taxon>Bacteria</taxon>
        <taxon>Bacillati</taxon>
        <taxon>Bacillota</taxon>
        <taxon>Bacilli</taxon>
        <taxon>Bacillales</taxon>
        <taxon>Bacillaceae</taxon>
        <taxon>Metabacillus</taxon>
    </lineage>
</organism>
<dbReference type="SUPFAM" id="SSF143011">
    <property type="entry name" value="RelE-like"/>
    <property type="match status" value="1"/>
</dbReference>
<proteinExistence type="predicted"/>
<sequence>MRLQFTKRFHRSYKKLDPQAQIIIKKALKQMEEDPTHPSLRIKKMEGYKNPYVWEASGNMNLRITFEMEKPESFILRNCGHHDNTLNNP</sequence>
<dbReference type="RefSeq" id="WP_224142115.1">
    <property type="nucleotide sequence ID" value="NZ_JAIQUM010000141.1"/>
</dbReference>
<dbReference type="InterPro" id="IPR035093">
    <property type="entry name" value="RelE/ParE_toxin_dom_sf"/>
</dbReference>
<evidence type="ECO:0000313" key="2">
    <source>
        <dbReference type="Proteomes" id="UP001165287"/>
    </source>
</evidence>
<name>A0ABS7V0I6_9BACI</name>
<comment type="caution">
    <text evidence="1">The sequence shown here is derived from an EMBL/GenBank/DDBJ whole genome shotgun (WGS) entry which is preliminary data.</text>
</comment>
<reference evidence="1" key="1">
    <citation type="submission" date="2024-05" db="EMBL/GenBank/DDBJ databases">
        <title>Metabacillus sp. nov., isolated from the rhizosphere soil of tomato plants.</title>
        <authorList>
            <person name="Ma R."/>
        </authorList>
    </citation>
    <scope>NUCLEOTIDE SEQUENCE</scope>
    <source>
        <strain evidence="1">DBTR6</strain>
    </source>
</reference>
<dbReference type="Gene3D" id="3.30.2310.20">
    <property type="entry name" value="RelE-like"/>
    <property type="match status" value="1"/>
</dbReference>
<dbReference type="EMBL" id="JAIQUM010000141">
    <property type="protein sequence ID" value="MBZ5753707.1"/>
    <property type="molecule type" value="Genomic_DNA"/>
</dbReference>
<protein>
    <submittedName>
        <fullName evidence="1">Cytotoxin</fullName>
    </submittedName>
</protein>
<gene>
    <name evidence="1" type="ORF">K9V48_26710</name>
</gene>
<evidence type="ECO:0000313" key="1">
    <source>
        <dbReference type="EMBL" id="MBZ5753707.1"/>
    </source>
</evidence>